<dbReference type="SUPFAM" id="SSF51569">
    <property type="entry name" value="Aldolase"/>
    <property type="match status" value="1"/>
</dbReference>
<dbReference type="Gene3D" id="3.20.20.70">
    <property type="entry name" value="Aldolase class I"/>
    <property type="match status" value="1"/>
</dbReference>
<dbReference type="SUPFAM" id="SSF51269">
    <property type="entry name" value="AFP III-like domain"/>
    <property type="match status" value="1"/>
</dbReference>
<gene>
    <name evidence="2" type="ORF">GRI72_08235</name>
</gene>
<evidence type="ECO:0000313" key="2">
    <source>
        <dbReference type="EMBL" id="MXO68812.1"/>
    </source>
</evidence>
<feature type="domain" description="AFP-like" evidence="1">
    <location>
        <begin position="288"/>
        <end position="344"/>
    </location>
</feature>
<dbReference type="InterPro" id="IPR013132">
    <property type="entry name" value="PseI/NeuA/B-like_N"/>
</dbReference>
<evidence type="ECO:0000259" key="1">
    <source>
        <dbReference type="PROSITE" id="PS50844"/>
    </source>
</evidence>
<sequence>MLYFGERPIGGDHPAYVIAEIGVNHNGNLELAHKLIDLAASSGADAVKFQTYVTEELILPQARKAEYQSRNVGDGSQFDMLKEYELPFSAFVELKAHCDRIGIDFISTAFDAPSLEFVVSLDPVCLKWASGEMTNKPLLDLAGRSGLPIILSTGMSTFEEIVAARSWLGHDVPVVILQCVSNYPAAIEDQNLRVLPVLQQHFQCPVGFSDHTAGPHAALVARALGMAVLEKHFTLDAGMPGPDHSASLEPDAFQNLVTLLRQVEAGLGDGVKRPREVEMDVRAVARKSLVYRRALAEGHVLGPGDLTAKRPGGGVAPECYDRFVGQRLATSVSKDQMVSDADVA</sequence>
<dbReference type="CDD" id="cd11615">
    <property type="entry name" value="SAF_NeuB_like"/>
    <property type="match status" value="1"/>
</dbReference>
<dbReference type="Gene3D" id="3.90.1210.10">
    <property type="entry name" value="Antifreeze-like/N-acetylneuraminic acid synthase C-terminal domain"/>
    <property type="match status" value="1"/>
</dbReference>
<dbReference type="EMBL" id="WTYO01000003">
    <property type="protein sequence ID" value="MXO68812.1"/>
    <property type="molecule type" value="Genomic_DNA"/>
</dbReference>
<dbReference type="PROSITE" id="PS50844">
    <property type="entry name" value="AFP_LIKE"/>
    <property type="match status" value="1"/>
</dbReference>
<dbReference type="InterPro" id="IPR057736">
    <property type="entry name" value="SAF_PseI/NeuA/NeuB"/>
</dbReference>
<keyword evidence="3" id="KW-1185">Reference proteome</keyword>
<dbReference type="InterPro" id="IPR013974">
    <property type="entry name" value="SAF"/>
</dbReference>
<accession>A0ABW9V1J3</accession>
<dbReference type="InterPro" id="IPR036732">
    <property type="entry name" value="AFP_Neu5c_C_sf"/>
</dbReference>
<dbReference type="SMART" id="SM00858">
    <property type="entry name" value="SAF"/>
    <property type="match status" value="1"/>
</dbReference>
<dbReference type="PANTHER" id="PTHR42966">
    <property type="entry name" value="N-ACETYLNEURAMINATE SYNTHASE"/>
    <property type="match status" value="1"/>
</dbReference>
<dbReference type="Pfam" id="PF08666">
    <property type="entry name" value="SAF"/>
    <property type="match status" value="1"/>
</dbReference>
<protein>
    <submittedName>
        <fullName evidence="2">N-acetylneuraminate synthase</fullName>
    </submittedName>
</protein>
<dbReference type="Proteomes" id="UP000444401">
    <property type="component" value="Unassembled WGS sequence"/>
</dbReference>
<organism evidence="2 3">
    <name type="scientific">Pelagerythrobacter marinus</name>
    <dbReference type="NCBI Taxonomy" id="538382"/>
    <lineage>
        <taxon>Bacteria</taxon>
        <taxon>Pseudomonadati</taxon>
        <taxon>Pseudomonadota</taxon>
        <taxon>Alphaproteobacteria</taxon>
        <taxon>Sphingomonadales</taxon>
        <taxon>Erythrobacteraceae</taxon>
        <taxon>Pelagerythrobacter</taxon>
    </lineage>
</organism>
<dbReference type="PANTHER" id="PTHR42966:SF1">
    <property type="entry name" value="SIALIC ACID SYNTHASE"/>
    <property type="match status" value="1"/>
</dbReference>
<dbReference type="Pfam" id="PF03102">
    <property type="entry name" value="NeuB"/>
    <property type="match status" value="1"/>
</dbReference>
<evidence type="ECO:0000313" key="3">
    <source>
        <dbReference type="Proteomes" id="UP000444401"/>
    </source>
</evidence>
<dbReference type="InterPro" id="IPR051690">
    <property type="entry name" value="PseI-like"/>
</dbReference>
<dbReference type="InterPro" id="IPR006190">
    <property type="entry name" value="SAF_AFP_Neu5Ac"/>
</dbReference>
<comment type="caution">
    <text evidence="2">The sequence shown here is derived from an EMBL/GenBank/DDBJ whole genome shotgun (WGS) entry which is preliminary data.</text>
</comment>
<reference evidence="2 3" key="1">
    <citation type="submission" date="2019-12" db="EMBL/GenBank/DDBJ databases">
        <title>Genomic-based taxomic classification of the family Erythrobacteraceae.</title>
        <authorList>
            <person name="Xu L."/>
        </authorList>
    </citation>
    <scope>NUCLEOTIDE SEQUENCE [LARGE SCALE GENOMIC DNA]</scope>
    <source>
        <strain evidence="2 3">H32</strain>
    </source>
</reference>
<proteinExistence type="predicted"/>
<name>A0ABW9V1J3_9SPHN</name>
<dbReference type="InterPro" id="IPR013785">
    <property type="entry name" value="Aldolase_TIM"/>
</dbReference>